<sequence>MDAVAAQRDILEIHQVFCRTTADTALLVRPRQNSIICDENLHRVVLVDTQGSAKLLWDYQSAEMINTANNSNSFHKKSPPFSSWGLALH</sequence>
<evidence type="ECO:0000313" key="3">
    <source>
        <dbReference type="Proteomes" id="UP000003803"/>
    </source>
</evidence>
<proteinExistence type="predicted"/>
<name>B0P5X1_9FIRM</name>
<keyword evidence="3" id="KW-1185">Reference proteome</keyword>
<dbReference type="Proteomes" id="UP000003803">
    <property type="component" value="Unassembled WGS sequence"/>
</dbReference>
<protein>
    <submittedName>
        <fullName evidence="2">Uncharacterized protein</fullName>
    </submittedName>
</protein>
<gene>
    <name evidence="2" type="ORF">ANACOL_00144</name>
</gene>
<reference evidence="2" key="1">
    <citation type="submission" date="2007-11" db="EMBL/GenBank/DDBJ databases">
        <authorList>
            <person name="Fulton L."/>
            <person name="Clifton S."/>
            <person name="Fulton B."/>
            <person name="Xu J."/>
            <person name="Minx P."/>
            <person name="Pepin K.H."/>
            <person name="Johnson M."/>
            <person name="Thiruvilangam P."/>
            <person name="Bhonagiri V."/>
            <person name="Nash W.E."/>
            <person name="Mardis E.R."/>
            <person name="Wilson R.K."/>
        </authorList>
    </citation>
    <scope>NUCLEOTIDE SEQUENCE [LARGE SCALE GENOMIC DNA]</scope>
    <source>
        <strain evidence="2">DSM 17241</strain>
    </source>
</reference>
<dbReference type="EMBL" id="ABGD02000003">
    <property type="protein sequence ID" value="EDS13129.1"/>
    <property type="molecule type" value="Genomic_DNA"/>
</dbReference>
<evidence type="ECO:0000313" key="2">
    <source>
        <dbReference type="EMBL" id="EDS13129.1"/>
    </source>
</evidence>
<dbReference type="HOGENOM" id="CLU_2448180_0_0_9"/>
<dbReference type="AlphaFoldDB" id="B0P5X1"/>
<feature type="region of interest" description="Disordered" evidence="1">
    <location>
        <begin position="69"/>
        <end position="89"/>
    </location>
</feature>
<evidence type="ECO:0000256" key="1">
    <source>
        <dbReference type="SAM" id="MobiDB-lite"/>
    </source>
</evidence>
<comment type="caution">
    <text evidence="2">The sequence shown here is derived from an EMBL/GenBank/DDBJ whole genome shotgun (WGS) entry which is preliminary data.</text>
</comment>
<reference evidence="2" key="2">
    <citation type="submission" date="2013-09" db="EMBL/GenBank/DDBJ databases">
        <title>Draft genome sequence of Anaerotruncus colihominis(DSM 17241).</title>
        <authorList>
            <person name="Sudarsanam P."/>
            <person name="Ley R."/>
            <person name="Guruge J."/>
            <person name="Turnbaugh P.J."/>
            <person name="Mahowald M."/>
            <person name="Liep D."/>
            <person name="Gordon J."/>
        </authorList>
    </citation>
    <scope>NUCLEOTIDE SEQUENCE</scope>
    <source>
        <strain evidence="2">DSM 17241</strain>
    </source>
</reference>
<accession>B0P5X1</accession>
<organism evidence="2 3">
    <name type="scientific">Anaerotruncus colihominis DSM 17241</name>
    <dbReference type="NCBI Taxonomy" id="445972"/>
    <lineage>
        <taxon>Bacteria</taxon>
        <taxon>Bacillati</taxon>
        <taxon>Bacillota</taxon>
        <taxon>Clostridia</taxon>
        <taxon>Eubacteriales</taxon>
        <taxon>Oscillospiraceae</taxon>
        <taxon>Anaerotruncus</taxon>
    </lineage>
</organism>